<gene>
    <name evidence="2" type="ORF">BDK51DRAFT_42479</name>
</gene>
<dbReference type="EMBL" id="KZ994305">
    <property type="protein sequence ID" value="RKO93272.1"/>
    <property type="molecule type" value="Genomic_DNA"/>
</dbReference>
<dbReference type="AlphaFoldDB" id="A0A4P9WLH8"/>
<feature type="region of interest" description="Disordered" evidence="1">
    <location>
        <begin position="1"/>
        <end position="21"/>
    </location>
</feature>
<protein>
    <submittedName>
        <fullName evidence="2">Uncharacterized protein</fullName>
    </submittedName>
</protein>
<proteinExistence type="predicted"/>
<evidence type="ECO:0000313" key="2">
    <source>
        <dbReference type="EMBL" id="RKO93272.1"/>
    </source>
</evidence>
<keyword evidence="3" id="KW-1185">Reference proteome</keyword>
<name>A0A4P9WLH8_9FUNG</name>
<sequence length="484" mass="52549">MAGMDRLPARRQAETWRASQGHLGPHPSLLLPLPFPRGQAWSCGVSAAKPHDDGLEERGIIVLSAETVRVNSSSLSVKIKLHVLRCLRLLRGPVSSPGPVKIKLYFFRCGTSAQTSIKYPTLVRSSLLPSTSQQTLKTYRKTPAAAASLPDAAERACAAYQKSLMRSTRRTSVNAAILSCAQSQAPSPAPDASGMARIPLTWATVPYDVLRRALGWVEPFSPRQRHSTLVSCPRVCKAWSITETEAIRWNVVVGGKLDQVGRLVELPHSSSRLGTFTQLPTGSLLRALGIDVHMPGAIQTISQTLEFLYLSTVALCPNLRYLGIGYTGSVAPLLSVLTLAIIFQSCTQLACFHFRGDIYDHDPVGTEEFWNADPMGRAIIEGVNGLKYLLFCSSSGEIDDAIDRATGPKLLGWYTSWGAYAEIQVAENSPDLMVPIAADDCHLAKIEAVAPGCHLLGARLRVREEEKTEKGLADLACLGANRQE</sequence>
<reference evidence="3" key="1">
    <citation type="journal article" date="2018" name="Nat. Microbiol.">
        <title>Leveraging single-cell genomics to expand the fungal tree of life.</title>
        <authorList>
            <person name="Ahrendt S.R."/>
            <person name="Quandt C.A."/>
            <person name="Ciobanu D."/>
            <person name="Clum A."/>
            <person name="Salamov A."/>
            <person name="Andreopoulos B."/>
            <person name="Cheng J.F."/>
            <person name="Woyke T."/>
            <person name="Pelin A."/>
            <person name="Henrissat B."/>
            <person name="Reynolds N.K."/>
            <person name="Benny G.L."/>
            <person name="Smith M.E."/>
            <person name="James T.Y."/>
            <person name="Grigoriev I.V."/>
        </authorList>
    </citation>
    <scope>NUCLEOTIDE SEQUENCE [LARGE SCALE GENOMIC DNA]</scope>
</reference>
<accession>A0A4P9WLH8</accession>
<dbReference type="Proteomes" id="UP000269721">
    <property type="component" value="Unassembled WGS sequence"/>
</dbReference>
<evidence type="ECO:0000256" key="1">
    <source>
        <dbReference type="SAM" id="MobiDB-lite"/>
    </source>
</evidence>
<organism evidence="2 3">
    <name type="scientific">Blyttiomyces helicus</name>
    <dbReference type="NCBI Taxonomy" id="388810"/>
    <lineage>
        <taxon>Eukaryota</taxon>
        <taxon>Fungi</taxon>
        <taxon>Fungi incertae sedis</taxon>
        <taxon>Chytridiomycota</taxon>
        <taxon>Chytridiomycota incertae sedis</taxon>
        <taxon>Chytridiomycetes</taxon>
        <taxon>Chytridiomycetes incertae sedis</taxon>
        <taxon>Blyttiomyces</taxon>
    </lineage>
</organism>
<evidence type="ECO:0000313" key="3">
    <source>
        <dbReference type="Proteomes" id="UP000269721"/>
    </source>
</evidence>